<name>A0AAV4CRB5_9GAST</name>
<keyword evidence="11" id="KW-1185">Reference proteome</keyword>
<feature type="compositionally biased region" description="Polar residues" evidence="7">
    <location>
        <begin position="427"/>
        <end position="452"/>
    </location>
</feature>
<dbReference type="InterPro" id="IPR018617">
    <property type="entry name" value="Ima1_N"/>
</dbReference>
<dbReference type="GO" id="GO:0051015">
    <property type="term" value="F:actin filament binding"/>
    <property type="evidence" value="ECO:0007669"/>
    <property type="project" value="TreeGrafter"/>
</dbReference>
<proteinExistence type="inferred from homology"/>
<evidence type="ECO:0000256" key="8">
    <source>
        <dbReference type="SAM" id="Phobius"/>
    </source>
</evidence>
<dbReference type="GO" id="GO:0005521">
    <property type="term" value="F:lamin binding"/>
    <property type="evidence" value="ECO:0007669"/>
    <property type="project" value="TreeGrafter"/>
</dbReference>
<dbReference type="Proteomes" id="UP000735302">
    <property type="component" value="Unassembled WGS sequence"/>
</dbReference>
<feature type="transmembrane region" description="Helical" evidence="8">
    <location>
        <begin position="791"/>
        <end position="814"/>
    </location>
</feature>
<feature type="compositionally biased region" description="Polar residues" evidence="7">
    <location>
        <begin position="474"/>
        <end position="483"/>
    </location>
</feature>
<feature type="compositionally biased region" description="Acidic residues" evidence="7">
    <location>
        <begin position="762"/>
        <end position="771"/>
    </location>
</feature>
<evidence type="ECO:0000256" key="7">
    <source>
        <dbReference type="SAM" id="MobiDB-lite"/>
    </source>
</evidence>
<feature type="region of interest" description="Disordered" evidence="7">
    <location>
        <begin position="762"/>
        <end position="782"/>
    </location>
</feature>
<keyword evidence="5 8" id="KW-0472">Membrane</keyword>
<reference evidence="10 11" key="1">
    <citation type="journal article" date="2021" name="Elife">
        <title>Chloroplast acquisition without the gene transfer in kleptoplastic sea slugs, Plakobranchus ocellatus.</title>
        <authorList>
            <person name="Maeda T."/>
            <person name="Takahashi S."/>
            <person name="Yoshida T."/>
            <person name="Shimamura S."/>
            <person name="Takaki Y."/>
            <person name="Nagai Y."/>
            <person name="Toyoda A."/>
            <person name="Suzuki Y."/>
            <person name="Arimoto A."/>
            <person name="Ishii H."/>
            <person name="Satoh N."/>
            <person name="Nishiyama T."/>
            <person name="Hasebe M."/>
            <person name="Maruyama T."/>
            <person name="Minagawa J."/>
            <person name="Obokata J."/>
            <person name="Shigenobu S."/>
        </authorList>
    </citation>
    <scope>NUCLEOTIDE SEQUENCE [LARGE SCALE GENOMIC DNA]</scope>
</reference>
<dbReference type="Pfam" id="PF09779">
    <property type="entry name" value="Ima1_N"/>
    <property type="match status" value="1"/>
</dbReference>
<feature type="region of interest" description="Disordered" evidence="7">
    <location>
        <begin position="427"/>
        <end position="509"/>
    </location>
</feature>
<feature type="compositionally biased region" description="Polar residues" evidence="7">
    <location>
        <begin position="360"/>
        <end position="370"/>
    </location>
</feature>
<dbReference type="InterPro" id="IPR040041">
    <property type="entry name" value="TMEM201"/>
</dbReference>
<evidence type="ECO:0000256" key="6">
    <source>
        <dbReference type="ARBA" id="ARBA00023242"/>
    </source>
</evidence>
<evidence type="ECO:0000313" key="11">
    <source>
        <dbReference type="Proteomes" id="UP000735302"/>
    </source>
</evidence>
<dbReference type="GO" id="GO:0005637">
    <property type="term" value="C:nuclear inner membrane"/>
    <property type="evidence" value="ECO:0007669"/>
    <property type="project" value="UniProtKB-SubCell"/>
</dbReference>
<accession>A0AAV4CRB5</accession>
<feature type="region of interest" description="Disordered" evidence="7">
    <location>
        <begin position="360"/>
        <end position="395"/>
    </location>
</feature>
<feature type="domain" description="Ima1 N-terminal" evidence="9">
    <location>
        <begin position="31"/>
        <end position="149"/>
    </location>
</feature>
<evidence type="ECO:0000256" key="1">
    <source>
        <dbReference type="ARBA" id="ARBA00004473"/>
    </source>
</evidence>
<feature type="region of interest" description="Disordered" evidence="7">
    <location>
        <begin position="1"/>
        <end position="21"/>
    </location>
</feature>
<evidence type="ECO:0000259" key="9">
    <source>
        <dbReference type="Pfam" id="PF09779"/>
    </source>
</evidence>
<evidence type="ECO:0000256" key="5">
    <source>
        <dbReference type="ARBA" id="ARBA00023136"/>
    </source>
</evidence>
<feature type="transmembrane region" description="Helical" evidence="8">
    <location>
        <begin position="311"/>
        <end position="332"/>
    </location>
</feature>
<dbReference type="PANTHER" id="PTHR28646">
    <property type="entry name" value="TRANSMEMBRANE PROTEIN 201"/>
    <property type="match status" value="1"/>
</dbReference>
<evidence type="ECO:0000256" key="4">
    <source>
        <dbReference type="ARBA" id="ARBA00022989"/>
    </source>
</evidence>
<feature type="compositionally biased region" description="Polar residues" evidence="7">
    <location>
        <begin position="688"/>
        <end position="701"/>
    </location>
</feature>
<organism evidence="10 11">
    <name type="scientific">Plakobranchus ocellatus</name>
    <dbReference type="NCBI Taxonomy" id="259542"/>
    <lineage>
        <taxon>Eukaryota</taxon>
        <taxon>Metazoa</taxon>
        <taxon>Spiralia</taxon>
        <taxon>Lophotrochozoa</taxon>
        <taxon>Mollusca</taxon>
        <taxon>Gastropoda</taxon>
        <taxon>Heterobranchia</taxon>
        <taxon>Euthyneura</taxon>
        <taxon>Panpulmonata</taxon>
        <taxon>Sacoglossa</taxon>
        <taxon>Placobranchoidea</taxon>
        <taxon>Plakobranchidae</taxon>
        <taxon>Plakobranchus</taxon>
    </lineage>
</organism>
<dbReference type="PANTHER" id="PTHR28646:SF1">
    <property type="entry name" value="TRANSMEMBRANE PROTEIN 201"/>
    <property type="match status" value="1"/>
</dbReference>
<evidence type="ECO:0000256" key="2">
    <source>
        <dbReference type="ARBA" id="ARBA00007600"/>
    </source>
</evidence>
<evidence type="ECO:0000256" key="3">
    <source>
        <dbReference type="ARBA" id="ARBA00022692"/>
    </source>
</evidence>
<comment type="subcellular location">
    <subcellularLocation>
        <location evidence="1">Nucleus inner membrane</location>
        <topology evidence="1">Multi-pass membrane protein</topology>
    </subcellularLocation>
</comment>
<keyword evidence="3 8" id="KW-0812">Transmembrane</keyword>
<protein>
    <submittedName>
        <fullName evidence="10">Transmembrane protein 201</fullName>
    </submittedName>
</protein>
<feature type="transmembrane region" description="Helical" evidence="8">
    <location>
        <begin position="248"/>
        <end position="274"/>
    </location>
</feature>
<comment type="similarity">
    <text evidence="2">Belongs to the TMEM201 family.</text>
</comment>
<feature type="transmembrane region" description="Helical" evidence="8">
    <location>
        <begin position="286"/>
        <end position="305"/>
    </location>
</feature>
<dbReference type="EMBL" id="BLXT01006904">
    <property type="protein sequence ID" value="GFO34433.1"/>
    <property type="molecule type" value="Genomic_DNA"/>
</dbReference>
<feature type="region of interest" description="Disordered" evidence="7">
    <location>
        <begin position="662"/>
        <end position="701"/>
    </location>
</feature>
<gene>
    <name evidence="10" type="ORF">PoB_006093800</name>
</gene>
<feature type="transmembrane region" description="Helical" evidence="8">
    <location>
        <begin position="198"/>
        <end position="228"/>
    </location>
</feature>
<dbReference type="AlphaFoldDB" id="A0AAV4CRB5"/>
<keyword evidence="6" id="KW-0539">Nucleus</keyword>
<sequence>MTLDMARNRSTTEEKSSSRTNVDERNARINVNCWFCNHNCYIDAEKINNWFCQTCKQYNGFKLDGDYNIEVPGQRDVKDHRTETVCEGGDFHSASSLLCAACNTNQILYVRQLASFQPMSEESYDAELESYRHYLEEVHQLCTTCKQKVKECVEEQDRLLRSRMSSSQVEKIKALNREPSESLVYNEAQPLRQIQTTYILTALFVTCLLLALLHVIICLRLYAVGLVSGEGESAPWLRHFMLWLMARIPAQGVLLAEESVIFLGAAVCIGGLFLCGKHSLYPEDSLLLLLWLVMIVTNSTSVFYWTEWLHVSDGAALLLSIVTATLALVACLRPRQPRHFSHLLLSRKSINVSKTLTQKLDGHSTSQTEPALQEDSESSLVDSAVKPNGPPPFEEVRQDLETFSIGLSKKSNSKSSIWSLPEIVTSMSKDNSSPGLNNSDSEPMVPDSTTEETAPAKHTPRSVLSPSRLGFLTFDSSPGSRSPSPWDPIRSNDSELTSHPFPQHCPDHADSELVITPQKLSSDSYNAGFVQQHSITNSSDLENKKGVWTNELRSPDKLSHALYTQHSTHSSHRGYIDVPHCSRMGNTRTSQSSLYSQGMTRSRPHVELQSNMNWSPVEMPKDANGARRRSQRLAMAGKLRKPWPLKKSLSCNNAMDRENLEKAGIASRSARVLPSTSSSPSERVKEPAQSSMFKSENSNLSQGLGSPMFRGEWKGNFSHYRDAKALKPLKSRHSPEESLNTNFVSRNTCRAKYQSGFLGGFSDEEDMEIDDPDSRGQRSPHFGGNDKSWRWILIGTVIGASITCNIFLLLHGWLQH</sequence>
<evidence type="ECO:0000313" key="10">
    <source>
        <dbReference type="EMBL" id="GFO34433.1"/>
    </source>
</evidence>
<dbReference type="GO" id="GO:0030473">
    <property type="term" value="P:nuclear migration along microtubule"/>
    <property type="evidence" value="ECO:0007669"/>
    <property type="project" value="TreeGrafter"/>
</dbReference>
<keyword evidence="4 8" id="KW-1133">Transmembrane helix</keyword>
<comment type="caution">
    <text evidence="10">The sequence shown here is derived from an EMBL/GenBank/DDBJ whole genome shotgun (WGS) entry which is preliminary data.</text>
</comment>